<dbReference type="Proteomes" id="UP000002535">
    <property type="component" value="Chromosome"/>
</dbReference>
<dbReference type="OrthoDB" id="468251at2"/>
<dbReference type="PANTHER" id="PTHR43308">
    <property type="entry name" value="OUTER MEMBRANE PROTEIN ALPHA-RELATED"/>
    <property type="match status" value="1"/>
</dbReference>
<sequence>MKLFQRLLVAPAALGLMAPLAANADVSPVSSESDLSSEIIQARVDGVEAQLGEVMAGQFSSSTKMSGKAAFITGYVDDDSESDTDSITMEYMYQLNLNTSFTGEDNLYTRIKTGNVSDHFGDSGQGTYLSAANKNGGTLKVDKLWYQFPVGDSLQVWVGPRIENYYMLASSASIYKPITKQFANGPNGSSYGSSTSPGFGVAWTQEVEDPSAARWAVSANYTAKDGADSSSDNGLFGEKTRNFVLTKIEYGSPQWQVSLATSFKENGANGYDGYYHSKLADHDGDITAYGLRGYWKPDETGAIPEIQVGYESASMDSPSAGQAEDTSGWMIGLGWKDLFVDGNRAGVAFGSRQAATGIKGSGSDPSEDNTVWEAYYEFKINDGVTVTPAVFGSTDVEAEGKDITGAVLLTEFRF</sequence>
<dbReference type="PhylomeDB" id="Q46JR0"/>
<dbReference type="InterPro" id="IPR047684">
    <property type="entry name" value="Por_som-like"/>
</dbReference>
<dbReference type="EMBL" id="CP000095">
    <property type="protein sequence ID" value="AAZ58268.1"/>
    <property type="molecule type" value="Genomic_DNA"/>
</dbReference>
<dbReference type="RefSeq" id="WP_011294865.1">
    <property type="nucleotide sequence ID" value="NC_007335.2"/>
</dbReference>
<proteinExistence type="inferred from homology"/>
<dbReference type="PANTHER" id="PTHR43308:SF1">
    <property type="entry name" value="OUTER MEMBRANE PROTEIN ALPHA"/>
    <property type="match status" value="1"/>
</dbReference>
<protein>
    <submittedName>
        <fullName evidence="2">Cyanobacterial porin</fullName>
    </submittedName>
</protein>
<gene>
    <name evidence="2" type="ordered locus">PMN2A_0777</name>
</gene>
<dbReference type="KEGG" id="pmn:PMN2A_0777"/>
<dbReference type="GO" id="GO:0008643">
    <property type="term" value="P:carbohydrate transport"/>
    <property type="evidence" value="ECO:0007669"/>
    <property type="project" value="InterPro"/>
</dbReference>
<dbReference type="GO" id="GO:0016020">
    <property type="term" value="C:membrane"/>
    <property type="evidence" value="ECO:0007669"/>
    <property type="project" value="InterPro"/>
</dbReference>
<dbReference type="NCBIfam" id="NF033921">
    <property type="entry name" value="por_somb"/>
    <property type="match status" value="1"/>
</dbReference>
<dbReference type="Pfam" id="PF04966">
    <property type="entry name" value="OprB"/>
    <property type="match status" value="1"/>
</dbReference>
<dbReference type="STRING" id="59920.PMN2A_0777"/>
<dbReference type="SUPFAM" id="SSF56935">
    <property type="entry name" value="Porins"/>
    <property type="match status" value="1"/>
</dbReference>
<evidence type="ECO:0000313" key="3">
    <source>
        <dbReference type="Proteomes" id="UP000002535"/>
    </source>
</evidence>
<dbReference type="InterPro" id="IPR007049">
    <property type="entry name" value="Carb-sel_porin_OprB"/>
</dbReference>
<organism evidence="2 3">
    <name type="scientific">Prochlorococcus marinus (strain NATL2A)</name>
    <dbReference type="NCBI Taxonomy" id="59920"/>
    <lineage>
        <taxon>Bacteria</taxon>
        <taxon>Bacillati</taxon>
        <taxon>Cyanobacteriota</taxon>
        <taxon>Cyanophyceae</taxon>
        <taxon>Synechococcales</taxon>
        <taxon>Prochlorococcaceae</taxon>
        <taxon>Prochlorococcus</taxon>
    </lineage>
</organism>
<dbReference type="GO" id="GO:0015288">
    <property type="term" value="F:porin activity"/>
    <property type="evidence" value="ECO:0007669"/>
    <property type="project" value="InterPro"/>
</dbReference>
<evidence type="ECO:0000256" key="1">
    <source>
        <dbReference type="RuleBase" id="RU363072"/>
    </source>
</evidence>
<keyword evidence="1" id="KW-0732">Signal</keyword>
<feature type="signal peptide" evidence="1">
    <location>
        <begin position="1"/>
        <end position="24"/>
    </location>
</feature>
<evidence type="ECO:0000313" key="2">
    <source>
        <dbReference type="EMBL" id="AAZ58268.1"/>
    </source>
</evidence>
<comment type="similarity">
    <text evidence="1">Belongs to the OprB family.</text>
</comment>
<reference evidence="2 3" key="1">
    <citation type="journal article" date="2007" name="PLoS Genet.">
        <title>Patterns and implications of gene gain and loss in the evolution of Prochlorococcus.</title>
        <authorList>
            <person name="Kettler G.C."/>
            <person name="Martiny A.C."/>
            <person name="Huang K."/>
            <person name="Zucker J."/>
            <person name="Coleman M.L."/>
            <person name="Rodrigue S."/>
            <person name="Chen F."/>
            <person name="Lapidus A."/>
            <person name="Ferriera S."/>
            <person name="Johnson J."/>
            <person name="Steglich C."/>
            <person name="Church G.M."/>
            <person name="Richardson P."/>
            <person name="Chisholm S.W."/>
        </authorList>
    </citation>
    <scope>NUCLEOTIDE SEQUENCE [LARGE SCALE GENOMIC DNA]</scope>
    <source>
        <strain evidence="2 3">NATL2A</strain>
    </source>
</reference>
<feature type="chain" id="PRO_5007232160" evidence="1">
    <location>
        <begin position="25"/>
        <end position="414"/>
    </location>
</feature>
<dbReference type="HOGENOM" id="CLU_018575_0_1_3"/>
<keyword evidence="3" id="KW-1185">Reference proteome</keyword>
<dbReference type="AlphaFoldDB" id="Q46JR0"/>
<name>Q46JR0_PROMT</name>
<accession>Q46JR0</accession>
<dbReference type="InterPro" id="IPR051465">
    <property type="entry name" value="Cell_Envelope_Struct_Comp"/>
</dbReference>